<feature type="compositionally biased region" description="Polar residues" evidence="2">
    <location>
        <begin position="451"/>
        <end position="461"/>
    </location>
</feature>
<protein>
    <recommendedName>
        <fullName evidence="5">Frequency clock protein</fullName>
    </recommendedName>
</protein>
<dbReference type="GO" id="GO:0006355">
    <property type="term" value="P:regulation of DNA-templated transcription"/>
    <property type="evidence" value="ECO:0007669"/>
    <property type="project" value="InterPro"/>
</dbReference>
<dbReference type="Pfam" id="PF09421">
    <property type="entry name" value="FRQ"/>
    <property type="match status" value="2"/>
</dbReference>
<feature type="compositionally biased region" description="Polar residues" evidence="2">
    <location>
        <begin position="40"/>
        <end position="57"/>
    </location>
</feature>
<evidence type="ECO:0000313" key="4">
    <source>
        <dbReference type="Proteomes" id="UP000244855"/>
    </source>
</evidence>
<dbReference type="GO" id="GO:0007623">
    <property type="term" value="P:circadian rhythm"/>
    <property type="evidence" value="ECO:0007669"/>
    <property type="project" value="InterPro"/>
</dbReference>
<dbReference type="GO" id="GO:0005634">
    <property type="term" value="C:nucleus"/>
    <property type="evidence" value="ECO:0007669"/>
    <property type="project" value="InterPro"/>
</dbReference>
<accession>A0A2V1D606</accession>
<name>A0A2V1D606_9PLEO</name>
<dbReference type="EMBL" id="KZ805627">
    <property type="protein sequence ID" value="PVH92973.1"/>
    <property type="molecule type" value="Genomic_DNA"/>
</dbReference>
<reference evidence="3 4" key="1">
    <citation type="journal article" date="2018" name="Sci. Rep.">
        <title>Comparative genomics provides insights into the lifestyle and reveals functional heterogeneity of dark septate endophytic fungi.</title>
        <authorList>
            <person name="Knapp D.G."/>
            <person name="Nemeth J.B."/>
            <person name="Barry K."/>
            <person name="Hainaut M."/>
            <person name="Henrissat B."/>
            <person name="Johnson J."/>
            <person name="Kuo A."/>
            <person name="Lim J.H.P."/>
            <person name="Lipzen A."/>
            <person name="Nolan M."/>
            <person name="Ohm R.A."/>
            <person name="Tamas L."/>
            <person name="Grigoriev I.V."/>
            <person name="Spatafora J.W."/>
            <person name="Nagy L.G."/>
            <person name="Kovacs G.M."/>
        </authorList>
    </citation>
    <scope>NUCLEOTIDE SEQUENCE [LARGE SCALE GENOMIC DNA]</scope>
    <source>
        <strain evidence="3 4">DSE2036</strain>
    </source>
</reference>
<feature type="compositionally biased region" description="Basic and acidic residues" evidence="2">
    <location>
        <begin position="462"/>
        <end position="471"/>
    </location>
</feature>
<dbReference type="STRING" id="97972.A0A2V1D606"/>
<dbReference type="GO" id="GO:0005737">
    <property type="term" value="C:cytoplasm"/>
    <property type="evidence" value="ECO:0007669"/>
    <property type="project" value="InterPro"/>
</dbReference>
<evidence type="ECO:0000256" key="2">
    <source>
        <dbReference type="SAM" id="MobiDB-lite"/>
    </source>
</evidence>
<dbReference type="AlphaFoldDB" id="A0A2V1D606"/>
<evidence type="ECO:0000313" key="3">
    <source>
        <dbReference type="EMBL" id="PVH92973.1"/>
    </source>
</evidence>
<keyword evidence="4" id="KW-1185">Reference proteome</keyword>
<feature type="region of interest" description="Disordered" evidence="2">
    <location>
        <begin position="446"/>
        <end position="509"/>
    </location>
</feature>
<sequence>MSSPNAPASDKANPPLCLSSKVQFNKHSLGEGSDAGKWFESTNNTVQSNPSFANTAPDTPPDGHTLYDHSCHQASIPCRLSKSRLDTDSRNSTIEDLRSVIDDLTIANKRLKQSLKKYEKLGDDHLQDEKLFEVCFHGLPNNKKRELEGILRKFAAGIEDSPTTDYSVIPSYPPPFNFQKNASSHASHSAEFGYASMATFGQNSAFTPWSQVTDHDRDYRHMNKSQYNQQRRSVKSYLDDIPIGSLPKNHVPMTEKFQKKVVVRRLEQIFAGRRSTPGSHPQPMQQEEVAQLTAMADRCAREATGQCFKSEGNREARITPARADLEDITQIESSLLQKLRPILHVHEHDFAGSGSPNQRPTRPLDLDLNRAQVPIENMNYIRHLGFTPPGMISKESLPGDYGWLYLNLLISMAQLHTLNVTLDFVKDAIIEYSSKLELSRDGRKVRWRGNQDATKSNCDNSSEYREGDSRYDVFGNSKSPVKRIRISPHSSTNLNSGPEHKTQRNGLVQDKGARKFNCTPYKEDLYNDEDLYGFHVGSSSHSPCQALQTDKSSGFGSSATPSSLYKRNCDNGPMVFYSKAKFCTDLTSDRHSDLNHVSKYYAGNAGCLLGAPIQQVAIHNYGSDFGEPRGLFGSSMMDMDSKENGQMSSSSEDIAFLLDDLKDDTGTETLDVMEFKASGLGGVHLGDNFSIRVRRSQLQITPSSTWSTRHKPRLYPKKILDALNECSPLEAKASLLRQQHVIKEEVLSVSLTLLPNSTLPPASFLPFDSTSSENVDSDLECALF</sequence>
<keyword evidence="1" id="KW-0175">Coiled coil</keyword>
<dbReference type="OrthoDB" id="2536795at2759"/>
<dbReference type="Proteomes" id="UP000244855">
    <property type="component" value="Unassembled WGS sequence"/>
</dbReference>
<evidence type="ECO:0000256" key="1">
    <source>
        <dbReference type="SAM" id="Coils"/>
    </source>
</evidence>
<evidence type="ECO:0008006" key="5">
    <source>
        <dbReference type="Google" id="ProtNLM"/>
    </source>
</evidence>
<feature type="region of interest" description="Disordered" evidence="2">
    <location>
        <begin position="33"/>
        <end position="59"/>
    </location>
</feature>
<dbReference type="InterPro" id="IPR018554">
    <property type="entry name" value="FRQ"/>
</dbReference>
<feature type="coiled-coil region" evidence="1">
    <location>
        <begin position="94"/>
        <end position="121"/>
    </location>
</feature>
<proteinExistence type="predicted"/>
<gene>
    <name evidence="3" type="ORF">DM02DRAFT_677147</name>
</gene>
<organism evidence="3 4">
    <name type="scientific">Periconia macrospinosa</name>
    <dbReference type="NCBI Taxonomy" id="97972"/>
    <lineage>
        <taxon>Eukaryota</taxon>
        <taxon>Fungi</taxon>
        <taxon>Dikarya</taxon>
        <taxon>Ascomycota</taxon>
        <taxon>Pezizomycotina</taxon>
        <taxon>Dothideomycetes</taxon>
        <taxon>Pleosporomycetidae</taxon>
        <taxon>Pleosporales</taxon>
        <taxon>Massarineae</taxon>
        <taxon>Periconiaceae</taxon>
        <taxon>Periconia</taxon>
    </lineage>
</organism>